<dbReference type="AlphaFoldDB" id="A0A382YK01"/>
<dbReference type="GO" id="GO:0046872">
    <property type="term" value="F:metal ion binding"/>
    <property type="evidence" value="ECO:0007669"/>
    <property type="project" value="UniProtKB-KW"/>
</dbReference>
<dbReference type="PANTHER" id="PTHR30600:SF7">
    <property type="entry name" value="CYTOCHROME C PEROXIDASE-RELATED"/>
    <property type="match status" value="1"/>
</dbReference>
<sequence length="216" mass="23329">APTVEEQAKGPILAGGEMAMPSAEAVVAKLGKIDGYEALFKKAFPKSDPAITYDNVGKAIGAYERLFVTPGRFDKLLAGKDKALKENEIRGLKKFITTGCVACHTGNLLGGNSYQKLGVINPWPNQKDQGRFDLTKKEADKMFFKVPSLRNIAKTGPYFHDGSETKLEAAVTKMAKHQLGKELSKEDHADIVAFLKSLTGKLPKAIAAPPKAFPGQ</sequence>
<feature type="domain" description="Cytochrome c" evidence="6">
    <location>
        <begin position="86"/>
        <end position="199"/>
    </location>
</feature>
<keyword evidence="3" id="KW-0479">Metal-binding</keyword>
<dbReference type="InterPro" id="IPR009056">
    <property type="entry name" value="Cyt_c-like_dom"/>
</dbReference>
<dbReference type="GO" id="GO:0030313">
    <property type="term" value="C:cell envelope"/>
    <property type="evidence" value="ECO:0007669"/>
    <property type="project" value="UniProtKB-SubCell"/>
</dbReference>
<evidence type="ECO:0000259" key="6">
    <source>
        <dbReference type="PROSITE" id="PS51007"/>
    </source>
</evidence>
<dbReference type="GO" id="GO:0004130">
    <property type="term" value="F:cytochrome-c peroxidase activity"/>
    <property type="evidence" value="ECO:0007669"/>
    <property type="project" value="TreeGrafter"/>
</dbReference>
<evidence type="ECO:0000256" key="5">
    <source>
        <dbReference type="ARBA" id="ARBA00023004"/>
    </source>
</evidence>
<evidence type="ECO:0000256" key="2">
    <source>
        <dbReference type="ARBA" id="ARBA00022617"/>
    </source>
</evidence>
<evidence type="ECO:0000256" key="3">
    <source>
        <dbReference type="ARBA" id="ARBA00022723"/>
    </source>
</evidence>
<reference evidence="7" key="1">
    <citation type="submission" date="2018-05" db="EMBL/GenBank/DDBJ databases">
        <authorList>
            <person name="Lanie J.A."/>
            <person name="Ng W.-L."/>
            <person name="Kazmierczak K.M."/>
            <person name="Andrzejewski T.M."/>
            <person name="Davidsen T.M."/>
            <person name="Wayne K.J."/>
            <person name="Tettelin H."/>
            <person name="Glass J.I."/>
            <person name="Rusch D."/>
            <person name="Podicherti R."/>
            <person name="Tsui H.-C.T."/>
            <person name="Winkler M.E."/>
        </authorList>
    </citation>
    <scope>NUCLEOTIDE SEQUENCE</scope>
</reference>
<dbReference type="Gene3D" id="1.10.760.10">
    <property type="entry name" value="Cytochrome c-like domain"/>
    <property type="match status" value="2"/>
</dbReference>
<dbReference type="GO" id="GO:0009055">
    <property type="term" value="F:electron transfer activity"/>
    <property type="evidence" value="ECO:0007669"/>
    <property type="project" value="InterPro"/>
</dbReference>
<evidence type="ECO:0000313" key="7">
    <source>
        <dbReference type="EMBL" id="SVD83390.1"/>
    </source>
</evidence>
<keyword evidence="5" id="KW-0408">Iron</keyword>
<dbReference type="EMBL" id="UINC01176318">
    <property type="protein sequence ID" value="SVD83390.1"/>
    <property type="molecule type" value="Genomic_DNA"/>
</dbReference>
<keyword evidence="4" id="KW-0560">Oxidoreductase</keyword>
<dbReference type="PROSITE" id="PS51007">
    <property type="entry name" value="CYTC"/>
    <property type="match status" value="1"/>
</dbReference>
<gene>
    <name evidence="7" type="ORF">METZ01_LOCUS436244</name>
</gene>
<keyword evidence="2" id="KW-0349">Heme</keyword>
<dbReference type="InterPro" id="IPR051395">
    <property type="entry name" value="Cytochrome_c_Peroxidase/MauG"/>
</dbReference>
<comment type="subcellular location">
    <subcellularLocation>
        <location evidence="1">Cell envelope</location>
    </subcellularLocation>
</comment>
<dbReference type="InterPro" id="IPR036909">
    <property type="entry name" value="Cyt_c-like_dom_sf"/>
</dbReference>
<protein>
    <recommendedName>
        <fullName evidence="6">Cytochrome c domain-containing protein</fullName>
    </recommendedName>
</protein>
<name>A0A382YK01_9ZZZZ</name>
<dbReference type="PANTHER" id="PTHR30600">
    <property type="entry name" value="CYTOCHROME C PEROXIDASE-RELATED"/>
    <property type="match status" value="1"/>
</dbReference>
<dbReference type="InterPro" id="IPR004852">
    <property type="entry name" value="Di-haem_cyt_c_peroxidsae"/>
</dbReference>
<feature type="non-terminal residue" evidence="7">
    <location>
        <position position="1"/>
    </location>
</feature>
<organism evidence="7">
    <name type="scientific">marine metagenome</name>
    <dbReference type="NCBI Taxonomy" id="408172"/>
    <lineage>
        <taxon>unclassified sequences</taxon>
        <taxon>metagenomes</taxon>
        <taxon>ecological metagenomes</taxon>
    </lineage>
</organism>
<accession>A0A382YK01</accession>
<dbReference type="Pfam" id="PF03150">
    <property type="entry name" value="CCP_MauG"/>
    <property type="match status" value="1"/>
</dbReference>
<dbReference type="GO" id="GO:0020037">
    <property type="term" value="F:heme binding"/>
    <property type="evidence" value="ECO:0007669"/>
    <property type="project" value="InterPro"/>
</dbReference>
<dbReference type="SUPFAM" id="SSF46626">
    <property type="entry name" value="Cytochrome c"/>
    <property type="match status" value="2"/>
</dbReference>
<proteinExistence type="predicted"/>
<evidence type="ECO:0000256" key="4">
    <source>
        <dbReference type="ARBA" id="ARBA00023002"/>
    </source>
</evidence>
<evidence type="ECO:0000256" key="1">
    <source>
        <dbReference type="ARBA" id="ARBA00004196"/>
    </source>
</evidence>
<dbReference type="Pfam" id="PF00034">
    <property type="entry name" value="Cytochrom_C"/>
    <property type="match status" value="1"/>
</dbReference>